<dbReference type="EMBL" id="JBCGBO010000004">
    <property type="protein sequence ID" value="KAK9208058.1"/>
    <property type="molecule type" value="Genomic_DNA"/>
</dbReference>
<comment type="caution">
    <text evidence="1">The sequence shown here is derived from an EMBL/GenBank/DDBJ whole genome shotgun (WGS) entry which is preliminary data.</text>
</comment>
<gene>
    <name evidence="1" type="ORF">WN944_000412</name>
</gene>
<proteinExistence type="predicted"/>
<evidence type="ECO:0000313" key="1">
    <source>
        <dbReference type="EMBL" id="KAK9208058.1"/>
    </source>
</evidence>
<organism evidence="1 2">
    <name type="scientific">Citrus x changshan-huyou</name>
    <dbReference type="NCBI Taxonomy" id="2935761"/>
    <lineage>
        <taxon>Eukaryota</taxon>
        <taxon>Viridiplantae</taxon>
        <taxon>Streptophyta</taxon>
        <taxon>Embryophyta</taxon>
        <taxon>Tracheophyta</taxon>
        <taxon>Spermatophyta</taxon>
        <taxon>Magnoliopsida</taxon>
        <taxon>eudicotyledons</taxon>
        <taxon>Gunneridae</taxon>
        <taxon>Pentapetalae</taxon>
        <taxon>rosids</taxon>
        <taxon>malvids</taxon>
        <taxon>Sapindales</taxon>
        <taxon>Rutaceae</taxon>
        <taxon>Aurantioideae</taxon>
        <taxon>Citrus</taxon>
    </lineage>
</organism>
<reference evidence="1 2" key="1">
    <citation type="submission" date="2024-05" db="EMBL/GenBank/DDBJ databases">
        <title>Haplotype-resolved chromosome-level genome assembly of Huyou (Citrus changshanensis).</title>
        <authorList>
            <person name="Miao C."/>
            <person name="Chen W."/>
            <person name="Wu Y."/>
            <person name="Wang L."/>
            <person name="Zhao S."/>
            <person name="Grierson D."/>
            <person name="Xu C."/>
            <person name="Chen K."/>
        </authorList>
    </citation>
    <scope>NUCLEOTIDE SEQUENCE [LARGE SCALE GENOMIC DNA]</scope>
    <source>
        <strain evidence="1">01-14</strain>
        <tissue evidence="1">Leaf</tissue>
    </source>
</reference>
<protein>
    <submittedName>
        <fullName evidence="1">Uncharacterized protein</fullName>
    </submittedName>
</protein>
<dbReference type="AlphaFoldDB" id="A0AAP0MEH4"/>
<name>A0AAP0MEH4_9ROSI</name>
<keyword evidence="2" id="KW-1185">Reference proteome</keyword>
<evidence type="ECO:0000313" key="2">
    <source>
        <dbReference type="Proteomes" id="UP001428341"/>
    </source>
</evidence>
<sequence length="111" mass="12531">MPKVAAALGHLQPAKRRISCCNKLFQSFYPEWRDEANKDRLRFLPSLPFDAMTLHPSYKPIASYRNTPTETGTCNEFNTRFLVCFPGSGLYSADSAVRPDGWDGFTSSAEY</sequence>
<dbReference type="Proteomes" id="UP001428341">
    <property type="component" value="Unassembled WGS sequence"/>
</dbReference>
<accession>A0AAP0MEH4</accession>